<name>A0A6B0V0U8_IXORI</name>
<evidence type="ECO:0000256" key="1">
    <source>
        <dbReference type="SAM" id="MobiDB-lite"/>
    </source>
</evidence>
<accession>A0A6B0V0U8</accession>
<evidence type="ECO:0000256" key="2">
    <source>
        <dbReference type="SAM" id="Phobius"/>
    </source>
</evidence>
<keyword evidence="2" id="KW-0812">Transmembrane</keyword>
<dbReference type="EMBL" id="GIFC01013278">
    <property type="protein sequence ID" value="MXU95361.1"/>
    <property type="molecule type" value="Transcribed_RNA"/>
</dbReference>
<feature type="transmembrane region" description="Helical" evidence="2">
    <location>
        <begin position="43"/>
        <end position="63"/>
    </location>
</feature>
<evidence type="ECO:0000313" key="3">
    <source>
        <dbReference type="EMBL" id="MXU95361.1"/>
    </source>
</evidence>
<proteinExistence type="predicted"/>
<protein>
    <submittedName>
        <fullName evidence="3">Uncharacterized protein</fullName>
    </submittedName>
</protein>
<feature type="compositionally biased region" description="Low complexity" evidence="1">
    <location>
        <begin position="173"/>
        <end position="184"/>
    </location>
</feature>
<organism evidence="3">
    <name type="scientific">Ixodes ricinus</name>
    <name type="common">Common tick</name>
    <name type="synonym">Acarus ricinus</name>
    <dbReference type="NCBI Taxonomy" id="34613"/>
    <lineage>
        <taxon>Eukaryota</taxon>
        <taxon>Metazoa</taxon>
        <taxon>Ecdysozoa</taxon>
        <taxon>Arthropoda</taxon>
        <taxon>Chelicerata</taxon>
        <taxon>Arachnida</taxon>
        <taxon>Acari</taxon>
        <taxon>Parasitiformes</taxon>
        <taxon>Ixodida</taxon>
        <taxon>Ixodoidea</taxon>
        <taxon>Ixodidae</taxon>
        <taxon>Ixodinae</taxon>
        <taxon>Ixodes</taxon>
    </lineage>
</organism>
<reference evidence="3" key="1">
    <citation type="submission" date="2019-12" db="EMBL/GenBank/DDBJ databases">
        <title>An insight into the sialome of adult female Ixodes ricinus ticks feeding for 6 days.</title>
        <authorList>
            <person name="Perner J."/>
            <person name="Ribeiro J.M.C."/>
        </authorList>
    </citation>
    <scope>NUCLEOTIDE SEQUENCE</scope>
    <source>
        <strain evidence="3">Semi-engorged</strain>
        <tissue evidence="3">Salivary glands</tissue>
    </source>
</reference>
<keyword evidence="2" id="KW-0472">Membrane</keyword>
<dbReference type="AlphaFoldDB" id="A0A6B0V0U8"/>
<feature type="region of interest" description="Disordered" evidence="1">
    <location>
        <begin position="134"/>
        <end position="184"/>
    </location>
</feature>
<sequence>MGCLIQYIQNGRMLAGCPLLVGWLLVSPAGGRGGPVVAGLPGALLLGGLGGGGAVAVVVVVVLPVARRGGLVAGASVAAAARTLLGPVPVRGGPRTRPGRHAPLALVRAVPLGTALLAPLLRLGPDWRRGQSEAGLLVAPGRRSSTPEGGGGRRGRGAGARAVARRARPVAPPGDLLAAPAPRR</sequence>
<keyword evidence="2" id="KW-1133">Transmembrane helix</keyword>